<dbReference type="InterPro" id="IPR041024">
    <property type="entry name" value="Mcm6_C"/>
</dbReference>
<comment type="subcellular location">
    <subcellularLocation>
        <location evidence="1">Nucleus</location>
    </subcellularLocation>
</comment>
<evidence type="ECO:0000256" key="4">
    <source>
        <dbReference type="ARBA" id="ARBA00022806"/>
    </source>
</evidence>
<name>A0A2G3AI04_CAPAN</name>
<dbReference type="Gene3D" id="1.20.58.870">
    <property type="match status" value="1"/>
</dbReference>
<sequence length="98" mass="10846">MNMECSSIYTLAGTGLAGMRQKDLIQWYISQQNDKNSYSSMEEAVAEVAKVKVIIESLIRKEGHLIVVDDGRQAGKSGGRQPSRNDRILAMAPNYVVD</sequence>
<dbReference type="GO" id="GO:0006260">
    <property type="term" value="P:DNA replication"/>
    <property type="evidence" value="ECO:0007669"/>
    <property type="project" value="UniProtKB-KW"/>
</dbReference>
<dbReference type="STRING" id="4072.A0A2G3AI04"/>
<keyword evidence="4" id="KW-0547">Nucleotide-binding</keyword>
<keyword evidence="3" id="KW-0235">DNA replication</keyword>
<dbReference type="EMBL" id="AYRZ02000001">
    <property type="protein sequence ID" value="PHT93881.1"/>
    <property type="molecule type" value="Genomic_DNA"/>
</dbReference>
<evidence type="ECO:0000256" key="3">
    <source>
        <dbReference type="ARBA" id="ARBA00022705"/>
    </source>
</evidence>
<evidence type="ECO:0000313" key="7">
    <source>
        <dbReference type="EMBL" id="PHT93881.1"/>
    </source>
</evidence>
<reference evidence="7 8" key="1">
    <citation type="journal article" date="2014" name="Nat. Genet.">
        <title>Genome sequence of the hot pepper provides insights into the evolution of pungency in Capsicum species.</title>
        <authorList>
            <person name="Kim S."/>
            <person name="Park M."/>
            <person name="Yeom S.I."/>
            <person name="Kim Y.M."/>
            <person name="Lee J.M."/>
            <person name="Lee H.A."/>
            <person name="Seo E."/>
            <person name="Choi J."/>
            <person name="Cheong K."/>
            <person name="Kim K.T."/>
            <person name="Jung K."/>
            <person name="Lee G.W."/>
            <person name="Oh S.K."/>
            <person name="Bae C."/>
            <person name="Kim S.B."/>
            <person name="Lee H.Y."/>
            <person name="Kim S.Y."/>
            <person name="Kim M.S."/>
            <person name="Kang B.C."/>
            <person name="Jo Y.D."/>
            <person name="Yang H.B."/>
            <person name="Jeong H.J."/>
            <person name="Kang W.H."/>
            <person name="Kwon J.K."/>
            <person name="Shin C."/>
            <person name="Lim J.Y."/>
            <person name="Park J.H."/>
            <person name="Huh J.H."/>
            <person name="Kim J.S."/>
            <person name="Kim B.D."/>
            <person name="Cohen O."/>
            <person name="Paran I."/>
            <person name="Suh M.C."/>
            <person name="Lee S.B."/>
            <person name="Kim Y.K."/>
            <person name="Shin Y."/>
            <person name="Noh S.J."/>
            <person name="Park J."/>
            <person name="Seo Y.S."/>
            <person name="Kwon S.Y."/>
            <person name="Kim H.A."/>
            <person name="Park J.M."/>
            <person name="Kim H.J."/>
            <person name="Choi S.B."/>
            <person name="Bosland P.W."/>
            <person name="Reeves G."/>
            <person name="Jo S.H."/>
            <person name="Lee B.W."/>
            <person name="Cho H.T."/>
            <person name="Choi H.S."/>
            <person name="Lee M.S."/>
            <person name="Yu Y."/>
            <person name="Do Choi Y."/>
            <person name="Park B.S."/>
            <person name="van Deynze A."/>
            <person name="Ashrafi H."/>
            <person name="Hill T."/>
            <person name="Kim W.T."/>
            <person name="Pai H.S."/>
            <person name="Ahn H.K."/>
            <person name="Yeam I."/>
            <person name="Giovannoni J.J."/>
            <person name="Rose J.K."/>
            <person name="Sorensen I."/>
            <person name="Lee S.J."/>
            <person name="Kim R.W."/>
            <person name="Choi I.Y."/>
            <person name="Choi B.S."/>
            <person name="Lim J.S."/>
            <person name="Lee Y.H."/>
            <person name="Choi D."/>
        </authorList>
    </citation>
    <scope>NUCLEOTIDE SEQUENCE [LARGE SCALE GENOMIC DNA]</scope>
    <source>
        <strain evidence="8">cv. CM334</strain>
    </source>
</reference>
<gene>
    <name evidence="7" type="ORF">T459_01763</name>
</gene>
<keyword evidence="8" id="KW-1185">Reference proteome</keyword>
<dbReference type="GO" id="GO:0004386">
    <property type="term" value="F:helicase activity"/>
    <property type="evidence" value="ECO:0007669"/>
    <property type="project" value="UniProtKB-KW"/>
</dbReference>
<protein>
    <recommendedName>
        <fullName evidence="6">Mcm6 C-terminal winged-helix domain-containing protein</fullName>
    </recommendedName>
</protein>
<keyword evidence="4" id="KW-0378">Hydrolase</keyword>
<dbReference type="GO" id="GO:0005634">
    <property type="term" value="C:nucleus"/>
    <property type="evidence" value="ECO:0007669"/>
    <property type="project" value="UniProtKB-SubCell"/>
</dbReference>
<proteinExistence type="inferred from homology"/>
<evidence type="ECO:0000259" key="6">
    <source>
        <dbReference type="Pfam" id="PF18263"/>
    </source>
</evidence>
<reference evidence="7 8" key="2">
    <citation type="journal article" date="2017" name="Genome Biol.">
        <title>New reference genome sequences of hot pepper reveal the massive evolution of plant disease-resistance genes by retroduplication.</title>
        <authorList>
            <person name="Kim S."/>
            <person name="Park J."/>
            <person name="Yeom S.I."/>
            <person name="Kim Y.M."/>
            <person name="Seo E."/>
            <person name="Kim K.T."/>
            <person name="Kim M.S."/>
            <person name="Lee J.M."/>
            <person name="Cheong K."/>
            <person name="Shin H.S."/>
            <person name="Kim S.B."/>
            <person name="Han K."/>
            <person name="Lee J."/>
            <person name="Park M."/>
            <person name="Lee H.A."/>
            <person name="Lee H.Y."/>
            <person name="Lee Y."/>
            <person name="Oh S."/>
            <person name="Lee J.H."/>
            <person name="Choi E."/>
            <person name="Choi E."/>
            <person name="Lee S.E."/>
            <person name="Jeon J."/>
            <person name="Kim H."/>
            <person name="Choi G."/>
            <person name="Song H."/>
            <person name="Lee J."/>
            <person name="Lee S.C."/>
            <person name="Kwon J.K."/>
            <person name="Lee H.Y."/>
            <person name="Koo N."/>
            <person name="Hong Y."/>
            <person name="Kim R.W."/>
            <person name="Kang W.H."/>
            <person name="Huh J.H."/>
            <person name="Kang B.C."/>
            <person name="Yang T.J."/>
            <person name="Lee Y.H."/>
            <person name="Bennetzen J.L."/>
            <person name="Choi D."/>
        </authorList>
    </citation>
    <scope>NUCLEOTIDE SEQUENCE [LARGE SCALE GENOMIC DNA]</scope>
    <source>
        <strain evidence="8">cv. CM334</strain>
    </source>
</reference>
<dbReference type="Proteomes" id="UP000222542">
    <property type="component" value="Unassembled WGS sequence"/>
</dbReference>
<accession>A0A2G3AI04</accession>
<dbReference type="AlphaFoldDB" id="A0A2G3AI04"/>
<dbReference type="Gramene" id="PHT93881">
    <property type="protein sequence ID" value="PHT93881"/>
    <property type="gene ID" value="T459_01763"/>
</dbReference>
<evidence type="ECO:0000256" key="2">
    <source>
        <dbReference type="ARBA" id="ARBA00008010"/>
    </source>
</evidence>
<evidence type="ECO:0000313" key="8">
    <source>
        <dbReference type="Proteomes" id="UP000222542"/>
    </source>
</evidence>
<feature type="domain" description="Mcm6 C-terminal winged-helix" evidence="6">
    <location>
        <begin position="17"/>
        <end position="96"/>
    </location>
</feature>
<dbReference type="Pfam" id="PF18263">
    <property type="entry name" value="WHD_MCM6"/>
    <property type="match status" value="1"/>
</dbReference>
<keyword evidence="4" id="KW-0067">ATP-binding</keyword>
<comment type="similarity">
    <text evidence="2">Belongs to the MCM family.</text>
</comment>
<evidence type="ECO:0000256" key="5">
    <source>
        <dbReference type="ARBA" id="ARBA00023242"/>
    </source>
</evidence>
<comment type="caution">
    <text evidence="7">The sequence shown here is derived from an EMBL/GenBank/DDBJ whole genome shotgun (WGS) entry which is preliminary data.</text>
</comment>
<evidence type="ECO:0000256" key="1">
    <source>
        <dbReference type="ARBA" id="ARBA00004123"/>
    </source>
</evidence>
<keyword evidence="4" id="KW-0347">Helicase</keyword>
<organism evidence="7 8">
    <name type="scientific">Capsicum annuum</name>
    <name type="common">Capsicum pepper</name>
    <dbReference type="NCBI Taxonomy" id="4072"/>
    <lineage>
        <taxon>Eukaryota</taxon>
        <taxon>Viridiplantae</taxon>
        <taxon>Streptophyta</taxon>
        <taxon>Embryophyta</taxon>
        <taxon>Tracheophyta</taxon>
        <taxon>Spermatophyta</taxon>
        <taxon>Magnoliopsida</taxon>
        <taxon>eudicotyledons</taxon>
        <taxon>Gunneridae</taxon>
        <taxon>Pentapetalae</taxon>
        <taxon>asterids</taxon>
        <taxon>lamiids</taxon>
        <taxon>Solanales</taxon>
        <taxon>Solanaceae</taxon>
        <taxon>Solanoideae</taxon>
        <taxon>Capsiceae</taxon>
        <taxon>Capsicum</taxon>
    </lineage>
</organism>
<keyword evidence="5" id="KW-0539">Nucleus</keyword>